<evidence type="ECO:0000256" key="1">
    <source>
        <dbReference type="SAM" id="Coils"/>
    </source>
</evidence>
<evidence type="ECO:0000256" key="2">
    <source>
        <dbReference type="SAM" id="MobiDB-lite"/>
    </source>
</evidence>
<protein>
    <submittedName>
        <fullName evidence="3">Uncharacterized protein</fullName>
    </submittedName>
</protein>
<dbReference type="RefSeq" id="WP_062272177.1">
    <property type="nucleotide sequence ID" value="NZ_LIAA01000025.1"/>
</dbReference>
<dbReference type="Proteomes" id="UP000075462">
    <property type="component" value="Unassembled WGS sequence"/>
</dbReference>
<comment type="caution">
    <text evidence="3">The sequence shown here is derived from an EMBL/GenBank/DDBJ whole genome shotgun (WGS) entry which is preliminary data.</text>
</comment>
<name>A0A149VCM9_9PROT</name>
<sequence length="875" mass="97032">MSAVPDQSPSVFQELSGRYKEVLFSSVVTSFGLDALLFSNDEANGHVDTIHNVVESTKNSKNPTFKSTRHDDAYARRGEYESAQYHSDPAYIAKGKEWNKERDAGNLRDAYTGETIKPGDKYDRDHVVAAKTIHDDPRRALSSLNGVDLANQGSNLQPTDRSINRSKKADSAEVFLTRLEKQRNSNLAEAASLRKSIVDGSAPDGAEKKLKSLEAKLAVDETKLKEATHNAERAMSRQHNIAYYTSSDFLGTTSGHALAAGFKMGVRQGLGVVLLELSVAVQEEFPSLIQRWQQAPTWKEKLDLQPILEHVAIVLRNAWERVKGRLSHVWSEMKSGFAAGMLSEIVTTIINIFTGTAKRAMKMLRSFWSAIVSSLRVLIHNPDNLGPEEKLAAVMRLLSVAVSAVIQPIISEAIDKLIVTYASVLPGFLREVLSEFAGAAVGGIISVTLVYAIDNSPVVRKIVEIAHKIGEFTDATYQQIAHITGIAWQNLKSSIDTITDVADSPAVNLAAFVACPPLGVALYFNRRLNRIETALSRVEQGQEQIENRIESLNSTMRTGFASVERLVRENTALLHCVIDGQERQMTMLTEIRNQLRSGFAEMHDAIHLAKLEGVELSAIRQLQENLNELLANYRDCAALLGRGERPLKRDLEKIEELASSLIGKFQTRFNDQRPGSPARLPLLTGMTFALSTWRDARNALGDGLEMCFQRARVFAELALRELHALTGSATLWELAEENAWLTGQYILLRRTLVTMPSSQRTFEIDTDDNLIPAVLSFTLIGWNDGLQRARDLIEYAKAEVPLSVLPVRTFEDRHCWQKLMGLPRGTSVNEIPMTQLRLRLGIPPEVTLGASALELMREAPALLESNRLALAHAFS</sequence>
<reference evidence="3 4" key="1">
    <citation type="submission" date="2015-06" db="EMBL/GenBank/DDBJ databases">
        <title>Improved classification and identification of acetic acid bacteria using matrix-assisted laser desorption/ionization time-of-flight mass spectrometry; Gluconobacter nephelii and Gluconobacter uchimurae are later heterotypic synonyms of Gluconobacter japonicus and Gluconobacter oxydans, respectively.</title>
        <authorList>
            <person name="Li L."/>
            <person name="Cleenwerck I."/>
            <person name="De Vuyst L."/>
            <person name="Vandamme P."/>
        </authorList>
    </citation>
    <scope>NUCLEOTIDE SEQUENCE [LARGE SCALE GENOMIC DNA]</scope>
    <source>
        <strain evidence="3 4">LMG 1545</strain>
    </source>
</reference>
<accession>A0A149VCM9</accession>
<feature type="coiled-coil region" evidence="1">
    <location>
        <begin position="528"/>
        <end position="555"/>
    </location>
</feature>
<organism evidence="3 4">
    <name type="scientific">Acetobacter cerevisiae</name>
    <dbReference type="NCBI Taxonomy" id="178900"/>
    <lineage>
        <taxon>Bacteria</taxon>
        <taxon>Pseudomonadati</taxon>
        <taxon>Pseudomonadota</taxon>
        <taxon>Alphaproteobacteria</taxon>
        <taxon>Acetobacterales</taxon>
        <taxon>Acetobacteraceae</taxon>
        <taxon>Acetobacter</taxon>
    </lineage>
</organism>
<dbReference type="OrthoDB" id="3239452at2"/>
<keyword evidence="1" id="KW-0175">Coiled coil</keyword>
<proteinExistence type="predicted"/>
<dbReference type="EMBL" id="LIAA01000025">
    <property type="protein sequence ID" value="KXV77904.1"/>
    <property type="molecule type" value="Genomic_DNA"/>
</dbReference>
<dbReference type="PATRIC" id="fig|178900.7.peg.835"/>
<feature type="region of interest" description="Disordered" evidence="2">
    <location>
        <begin position="149"/>
        <end position="168"/>
    </location>
</feature>
<evidence type="ECO:0000313" key="4">
    <source>
        <dbReference type="Proteomes" id="UP000075462"/>
    </source>
</evidence>
<evidence type="ECO:0000313" key="3">
    <source>
        <dbReference type="EMBL" id="KXV77904.1"/>
    </source>
</evidence>
<feature type="compositionally biased region" description="Polar residues" evidence="2">
    <location>
        <begin position="151"/>
        <end position="161"/>
    </location>
</feature>
<gene>
    <name evidence="3" type="ORF">AD954_05270</name>
</gene>
<dbReference type="AlphaFoldDB" id="A0A149VCM9"/>